<dbReference type="Gene3D" id="3.90.70.30">
    <property type="entry name" value="Phytochelatin synthase, N-terminal domain"/>
    <property type="match status" value="1"/>
</dbReference>
<dbReference type="GO" id="GO:0016756">
    <property type="term" value="F:glutathione gamma-glutamylcysteinyltransferase activity"/>
    <property type="evidence" value="ECO:0007669"/>
    <property type="project" value="UniProtKB-EC"/>
</dbReference>
<evidence type="ECO:0000256" key="3">
    <source>
        <dbReference type="ARBA" id="ARBA00022679"/>
    </source>
</evidence>
<dbReference type="Pfam" id="PF05023">
    <property type="entry name" value="Phytochelatin"/>
    <property type="match status" value="1"/>
</dbReference>
<dbReference type="PROSITE" id="PS51257">
    <property type="entry name" value="PROKAR_LIPOPROTEIN"/>
    <property type="match status" value="1"/>
</dbReference>
<name>C1ED94_MICCC</name>
<dbReference type="InterPro" id="IPR038765">
    <property type="entry name" value="Papain-like_cys_pep_sf"/>
</dbReference>
<dbReference type="InterPro" id="IPR007719">
    <property type="entry name" value="PCS_N"/>
</dbReference>
<proteinExistence type="predicted"/>
<evidence type="ECO:0000256" key="1">
    <source>
        <dbReference type="ARBA" id="ARBA00012468"/>
    </source>
</evidence>
<dbReference type="PANTHER" id="PTHR33447:SF20">
    <property type="entry name" value="GLUTATHIONE GAMMA-GLUTAMYLCYSTEINYLTRANSFERASE"/>
    <property type="match status" value="1"/>
</dbReference>
<feature type="domain" description="Peptidase C83" evidence="7">
    <location>
        <begin position="21"/>
        <end position="259"/>
    </location>
</feature>
<dbReference type="KEGG" id="mis:MICPUN_61050"/>
<dbReference type="GO" id="GO:0046872">
    <property type="term" value="F:metal ion binding"/>
    <property type="evidence" value="ECO:0007669"/>
    <property type="project" value="UniProtKB-KW"/>
</dbReference>
<dbReference type="OrthoDB" id="448954at2759"/>
<keyword evidence="2" id="KW-0104">Cadmium</keyword>
<evidence type="ECO:0000259" key="7">
    <source>
        <dbReference type="PROSITE" id="PS51443"/>
    </source>
</evidence>
<dbReference type="AlphaFoldDB" id="C1ED94"/>
<dbReference type="STRING" id="296587.C1ED94"/>
<protein>
    <recommendedName>
        <fullName evidence="1">glutathione gamma-glutamylcysteinyltransferase</fullName>
        <ecNumber evidence="1">2.3.2.15</ecNumber>
    </recommendedName>
</protein>
<evidence type="ECO:0000313" key="8">
    <source>
        <dbReference type="EMBL" id="ACO65712.1"/>
    </source>
</evidence>
<accession>C1ED94</accession>
<keyword evidence="4" id="KW-0479">Metal-binding</keyword>
<keyword evidence="9" id="KW-1185">Reference proteome</keyword>
<dbReference type="PROSITE" id="PS51443">
    <property type="entry name" value="PCS"/>
    <property type="match status" value="1"/>
</dbReference>
<dbReference type="eggNOG" id="KOG0632">
    <property type="taxonomic scope" value="Eukaryota"/>
</dbReference>
<dbReference type="InterPro" id="IPR040409">
    <property type="entry name" value="PCS-like"/>
</dbReference>
<gene>
    <name evidence="8" type="ORF">MICPUN_61050</name>
</gene>
<evidence type="ECO:0000256" key="2">
    <source>
        <dbReference type="ARBA" id="ARBA00022539"/>
    </source>
</evidence>
<dbReference type="SUPFAM" id="SSF54001">
    <property type="entry name" value="Cysteine proteinases"/>
    <property type="match status" value="1"/>
</dbReference>
<feature type="chain" id="PRO_5002906838" description="glutathione gamma-glutamylcysteinyltransferase" evidence="6">
    <location>
        <begin position="23"/>
        <end position="375"/>
    </location>
</feature>
<dbReference type="EMBL" id="CP001329">
    <property type="protein sequence ID" value="ACO65712.1"/>
    <property type="molecule type" value="Genomic_DNA"/>
</dbReference>
<evidence type="ECO:0000256" key="6">
    <source>
        <dbReference type="SAM" id="SignalP"/>
    </source>
</evidence>
<sequence>MARLRLVALVATLLAACIPCEGDTADRRTLLPVPTDDIPLNSTEGERLLRDCTHYPGVDVLMHLATQRNQAFCSAATAATLLNAMARTVTAPVDVEFAPYPYFTQRSILQDACVRRVPTHEDGTLMSVKFLATHGATLHEWATYLSCFAEVEHVHAEVSTAAAFRDVVKAVFPTTRGAKAEKFVGINFLRTGVGEDGGGHMSPIAAYDETADRVLIADVSRYKYPPVWARLTSVYGAMNTTDDASGKSRGWVVLGPGAGTDEKSPPPPPPSEPFEADEYVASRARCMDAVADDDDWDAVMRCTEWPNVFPAGNAHGNGSCDGSRRGAAAAETAAAAFASAAIGAGVVGGWWWREERRRASGFRRHVVLGSEFEDA</sequence>
<feature type="region of interest" description="Disordered" evidence="5">
    <location>
        <begin position="254"/>
        <end position="275"/>
    </location>
</feature>
<keyword evidence="6" id="KW-0732">Signal</keyword>
<dbReference type="GO" id="GO:0046938">
    <property type="term" value="P:phytochelatin biosynthetic process"/>
    <property type="evidence" value="ECO:0007669"/>
    <property type="project" value="InterPro"/>
</dbReference>
<dbReference type="EC" id="2.3.2.15" evidence="1"/>
<feature type="signal peptide" evidence="6">
    <location>
        <begin position="1"/>
        <end position="22"/>
    </location>
</feature>
<dbReference type="GO" id="GO:0010038">
    <property type="term" value="P:response to metal ion"/>
    <property type="evidence" value="ECO:0007669"/>
    <property type="project" value="InterPro"/>
</dbReference>
<keyword evidence="3" id="KW-0808">Transferase</keyword>
<dbReference type="RefSeq" id="XP_002504454.1">
    <property type="nucleotide sequence ID" value="XM_002504408.1"/>
</dbReference>
<dbReference type="Proteomes" id="UP000002009">
    <property type="component" value="Chromosome 9"/>
</dbReference>
<reference evidence="8 9" key="1">
    <citation type="journal article" date="2009" name="Science">
        <title>Green evolution and dynamic adaptations revealed by genomes of the marine picoeukaryotes Micromonas.</title>
        <authorList>
            <person name="Worden A.Z."/>
            <person name="Lee J.H."/>
            <person name="Mock T."/>
            <person name="Rouze P."/>
            <person name="Simmons M.P."/>
            <person name="Aerts A.L."/>
            <person name="Allen A.E."/>
            <person name="Cuvelier M.L."/>
            <person name="Derelle E."/>
            <person name="Everett M.V."/>
            <person name="Foulon E."/>
            <person name="Grimwood J."/>
            <person name="Gundlach H."/>
            <person name="Henrissat B."/>
            <person name="Napoli C."/>
            <person name="McDonald S.M."/>
            <person name="Parker M.S."/>
            <person name="Rombauts S."/>
            <person name="Salamov A."/>
            <person name="Von Dassow P."/>
            <person name="Badger J.H."/>
            <person name="Coutinho P.M."/>
            <person name="Demir E."/>
            <person name="Dubchak I."/>
            <person name="Gentemann C."/>
            <person name="Eikrem W."/>
            <person name="Gready J.E."/>
            <person name="John U."/>
            <person name="Lanier W."/>
            <person name="Lindquist E.A."/>
            <person name="Lucas S."/>
            <person name="Mayer K.F."/>
            <person name="Moreau H."/>
            <person name="Not F."/>
            <person name="Otillar R."/>
            <person name="Panaud O."/>
            <person name="Pangilinan J."/>
            <person name="Paulsen I."/>
            <person name="Piegu B."/>
            <person name="Poliakov A."/>
            <person name="Robbens S."/>
            <person name="Schmutz J."/>
            <person name="Toulza E."/>
            <person name="Wyss T."/>
            <person name="Zelensky A."/>
            <person name="Zhou K."/>
            <person name="Armbrust E.V."/>
            <person name="Bhattacharya D."/>
            <person name="Goodenough U.W."/>
            <person name="Van de Peer Y."/>
            <person name="Grigoriev I.V."/>
        </authorList>
    </citation>
    <scope>NUCLEOTIDE SEQUENCE [LARGE SCALE GENOMIC DNA]</scope>
    <source>
        <strain evidence="9">RCC299 / NOUM17</strain>
    </source>
</reference>
<organism evidence="8 9">
    <name type="scientific">Micromonas commoda (strain RCC299 / NOUM17 / CCMP2709)</name>
    <name type="common">Picoplanktonic green alga</name>
    <dbReference type="NCBI Taxonomy" id="296587"/>
    <lineage>
        <taxon>Eukaryota</taxon>
        <taxon>Viridiplantae</taxon>
        <taxon>Chlorophyta</taxon>
        <taxon>Mamiellophyceae</taxon>
        <taxon>Mamiellales</taxon>
        <taxon>Mamiellaceae</taxon>
        <taxon>Micromonas</taxon>
    </lineage>
</organism>
<evidence type="ECO:0000256" key="5">
    <source>
        <dbReference type="SAM" id="MobiDB-lite"/>
    </source>
</evidence>
<dbReference type="InterPro" id="IPR038156">
    <property type="entry name" value="PCS_N_sf"/>
</dbReference>
<dbReference type="InParanoid" id="C1ED94"/>
<dbReference type="GeneID" id="8246009"/>
<dbReference type="PANTHER" id="PTHR33447">
    <property type="entry name" value="GLUTATHIONE GAMMA-GLUTAMYLCYSTEINYLTRANSFERASE"/>
    <property type="match status" value="1"/>
</dbReference>
<evidence type="ECO:0000313" key="9">
    <source>
        <dbReference type="Proteomes" id="UP000002009"/>
    </source>
</evidence>
<evidence type="ECO:0000256" key="4">
    <source>
        <dbReference type="ARBA" id="ARBA00022723"/>
    </source>
</evidence>